<evidence type="ECO:0000256" key="5">
    <source>
        <dbReference type="ARBA" id="ARBA00022723"/>
    </source>
</evidence>
<comment type="cofactor">
    <cofactor evidence="1">
        <name>Mg(2+)</name>
        <dbReference type="ChEBI" id="CHEBI:18420"/>
    </cofactor>
</comment>
<keyword evidence="3" id="KW-0808">Transferase</keyword>
<evidence type="ECO:0000313" key="9">
    <source>
        <dbReference type="EMBL" id="MXO71307.1"/>
    </source>
</evidence>
<evidence type="ECO:0000256" key="3">
    <source>
        <dbReference type="ARBA" id="ARBA00022679"/>
    </source>
</evidence>
<protein>
    <submittedName>
        <fullName evidence="9">YdiU family protein</fullName>
    </submittedName>
</protein>
<dbReference type="GO" id="GO:0070733">
    <property type="term" value="F:AMPylase activity"/>
    <property type="evidence" value="ECO:0007669"/>
    <property type="project" value="TreeGrafter"/>
</dbReference>
<proteinExistence type="inferred from homology"/>
<dbReference type="RefSeq" id="WP_160771237.1">
    <property type="nucleotide sequence ID" value="NZ_WTYV01000002.1"/>
</dbReference>
<comment type="caution">
    <text evidence="9">The sequence shown here is derived from an EMBL/GenBank/DDBJ whole genome shotgun (WGS) entry which is preliminary data.</text>
</comment>
<dbReference type="PANTHER" id="PTHR32057:SF14">
    <property type="entry name" value="PROTEIN ADENYLYLTRANSFERASE SELO, MITOCHONDRIAL"/>
    <property type="match status" value="1"/>
</dbReference>
<keyword evidence="7" id="KW-0067">ATP-binding</keyword>
<dbReference type="Pfam" id="PF02696">
    <property type="entry name" value="SelO"/>
    <property type="match status" value="1"/>
</dbReference>
<evidence type="ECO:0000256" key="2">
    <source>
        <dbReference type="ARBA" id="ARBA00009747"/>
    </source>
</evidence>
<keyword evidence="5" id="KW-0479">Metal-binding</keyword>
<gene>
    <name evidence="9" type="ORF">GRI99_06595</name>
</gene>
<dbReference type="Proteomes" id="UP000466966">
    <property type="component" value="Unassembled WGS sequence"/>
</dbReference>
<organism evidence="9 10">
    <name type="scientific">Alteraurantiacibacter buctensis</name>
    <dbReference type="NCBI Taxonomy" id="1503981"/>
    <lineage>
        <taxon>Bacteria</taxon>
        <taxon>Pseudomonadati</taxon>
        <taxon>Pseudomonadota</taxon>
        <taxon>Alphaproteobacteria</taxon>
        <taxon>Sphingomonadales</taxon>
        <taxon>Erythrobacteraceae</taxon>
        <taxon>Alteraurantiacibacter</taxon>
    </lineage>
</organism>
<reference evidence="9 10" key="1">
    <citation type="submission" date="2019-12" db="EMBL/GenBank/DDBJ databases">
        <title>Genomic-based taxomic classification of the family Erythrobacteraceae.</title>
        <authorList>
            <person name="Xu L."/>
        </authorList>
    </citation>
    <scope>NUCLEOTIDE SEQUENCE [LARGE SCALE GENOMIC DNA]</scope>
    <source>
        <strain evidence="9 10">M0322</strain>
    </source>
</reference>
<keyword evidence="8" id="KW-0460">Magnesium</keyword>
<dbReference type="EMBL" id="WTYV01000002">
    <property type="protein sequence ID" value="MXO71307.1"/>
    <property type="molecule type" value="Genomic_DNA"/>
</dbReference>
<evidence type="ECO:0000256" key="4">
    <source>
        <dbReference type="ARBA" id="ARBA00022695"/>
    </source>
</evidence>
<dbReference type="GO" id="GO:0005524">
    <property type="term" value="F:ATP binding"/>
    <property type="evidence" value="ECO:0007669"/>
    <property type="project" value="UniProtKB-KW"/>
</dbReference>
<evidence type="ECO:0000256" key="8">
    <source>
        <dbReference type="ARBA" id="ARBA00022842"/>
    </source>
</evidence>
<evidence type="ECO:0000256" key="6">
    <source>
        <dbReference type="ARBA" id="ARBA00022741"/>
    </source>
</evidence>
<sequence length="449" mass="49682">MRAEPQAAPYAPDPQILAVAPWLGDAVPPARFPQATLRFRNARWDKAVGLAGLPDADFTRHFSAFDPLPDNLPQPLALRYHGHQFRVYNPDLGDGRGFLYAQMRDGDGRLLDLGTKGSGRTPYSRTADGRLTLKGAVREILATEMLEALGVYTSKTFAVIETGEELVRGDEPSPTRSAVLTRLSHGHIRIGSFQRLAALGQNEHLALLVDYALQQYPGPPPPADAPDGDQPAVRLMHLAVERMADLAASYMVAGFVHGVLNTDNMNISGESFDYGPWRWLPRWEPEFTAAYFDDHGLYAFGRQPGAIRWNLRQLAIALRPLVEAEGLIAALDRFGPLYEAAMMRRFLWRLGRASQGPEADAALVASAEVEMREQGIGPDLWFHRQRGMSGEPEAMLIDEVETIWAAIAEQDDWEPLHAKVARLHALGRDLGEPPVPAGHLWPQQMESIS</sequence>
<comment type="similarity">
    <text evidence="2">Belongs to the SELO family.</text>
</comment>
<evidence type="ECO:0000256" key="1">
    <source>
        <dbReference type="ARBA" id="ARBA00001946"/>
    </source>
</evidence>
<keyword evidence="4" id="KW-0548">Nucleotidyltransferase</keyword>
<evidence type="ECO:0000256" key="7">
    <source>
        <dbReference type="ARBA" id="ARBA00022840"/>
    </source>
</evidence>
<name>A0A844YYZ6_9SPHN</name>
<keyword evidence="6" id="KW-0547">Nucleotide-binding</keyword>
<dbReference type="InterPro" id="IPR003846">
    <property type="entry name" value="SelO"/>
</dbReference>
<dbReference type="GO" id="GO:0046872">
    <property type="term" value="F:metal ion binding"/>
    <property type="evidence" value="ECO:0007669"/>
    <property type="project" value="UniProtKB-KW"/>
</dbReference>
<dbReference type="PANTHER" id="PTHR32057">
    <property type="entry name" value="PROTEIN ADENYLYLTRANSFERASE SELO, MITOCHONDRIAL"/>
    <property type="match status" value="1"/>
</dbReference>
<dbReference type="NCBIfam" id="NF000658">
    <property type="entry name" value="PRK00029.1"/>
    <property type="match status" value="1"/>
</dbReference>
<evidence type="ECO:0000313" key="10">
    <source>
        <dbReference type="Proteomes" id="UP000466966"/>
    </source>
</evidence>
<accession>A0A844YYZ6</accession>
<dbReference type="OrthoDB" id="9776281at2"/>
<keyword evidence="10" id="KW-1185">Reference proteome</keyword>
<dbReference type="AlphaFoldDB" id="A0A844YYZ6"/>